<comment type="caution">
    <text evidence="2">The sequence shown here is derived from an EMBL/GenBank/DDBJ whole genome shotgun (WGS) entry which is preliminary data.</text>
</comment>
<dbReference type="Proteomes" id="UP000035763">
    <property type="component" value="Unassembled WGS sequence"/>
</dbReference>
<proteinExistence type="predicted"/>
<accession>W6JYC1</accession>
<feature type="signal peptide" evidence="1">
    <location>
        <begin position="1"/>
        <end position="27"/>
    </location>
</feature>
<gene>
    <name evidence="2" type="ORF">BN11_310014</name>
</gene>
<dbReference type="AlphaFoldDB" id="W6JYC1"/>
<evidence type="ECO:0000256" key="1">
    <source>
        <dbReference type="SAM" id="SignalP"/>
    </source>
</evidence>
<evidence type="ECO:0000313" key="2">
    <source>
        <dbReference type="EMBL" id="CCH73660.1"/>
    </source>
</evidence>
<keyword evidence="1" id="KW-0732">Signal</keyword>
<sequence>MSKTRSASIVLATALAGTVAFAPSANAASSASAVVVTVCSQGSQAQLSASSSGGSIAVDFSVSGAPAGHTWLAAIANRGTVVYHGAKVSDANGSWSQSGSTRNKVGVDVVTGWAADLSTGEVCFALKTV</sequence>
<organism evidence="2 3">
    <name type="scientific">Nostocoides australiense Ben110</name>
    <dbReference type="NCBI Taxonomy" id="1193182"/>
    <lineage>
        <taxon>Bacteria</taxon>
        <taxon>Bacillati</taxon>
        <taxon>Actinomycetota</taxon>
        <taxon>Actinomycetes</taxon>
        <taxon>Micrococcales</taxon>
        <taxon>Intrasporangiaceae</taxon>
        <taxon>Nostocoides</taxon>
    </lineage>
</organism>
<protein>
    <recommendedName>
        <fullName evidence="4">Secreted protein</fullName>
    </recommendedName>
</protein>
<reference evidence="2 3" key="1">
    <citation type="journal article" date="2013" name="ISME J.">
        <title>A metabolic model for members of the genus Tetrasphaera involved in enhanced biological phosphorus removal.</title>
        <authorList>
            <person name="Kristiansen R."/>
            <person name="Nguyen H.T.T."/>
            <person name="Saunders A.M."/>
            <person name="Nielsen J.L."/>
            <person name="Wimmer R."/>
            <person name="Le V.Q."/>
            <person name="McIlroy S.J."/>
            <person name="Petrovski S."/>
            <person name="Seviour R.J."/>
            <person name="Calteau A."/>
            <person name="Nielsen K.L."/>
            <person name="Nielsen P.H."/>
        </authorList>
    </citation>
    <scope>NUCLEOTIDE SEQUENCE [LARGE SCALE GENOMIC DNA]</scope>
    <source>
        <strain evidence="2 3">Ben110</strain>
    </source>
</reference>
<dbReference type="STRING" id="1193182.BN11_310014"/>
<keyword evidence="3" id="KW-1185">Reference proteome</keyword>
<dbReference type="EMBL" id="CAJA01000235">
    <property type="protein sequence ID" value="CCH73660.1"/>
    <property type="molecule type" value="Genomic_DNA"/>
</dbReference>
<feature type="chain" id="PRO_5004877695" description="Secreted protein" evidence="1">
    <location>
        <begin position="28"/>
        <end position="129"/>
    </location>
</feature>
<name>W6JYC1_9MICO</name>
<dbReference type="RefSeq" id="WP_048694447.1">
    <property type="nucleotide sequence ID" value="NZ_HG764815.1"/>
</dbReference>
<evidence type="ECO:0000313" key="3">
    <source>
        <dbReference type="Proteomes" id="UP000035763"/>
    </source>
</evidence>
<evidence type="ECO:0008006" key="4">
    <source>
        <dbReference type="Google" id="ProtNLM"/>
    </source>
</evidence>